<evidence type="ECO:0000256" key="14">
    <source>
        <dbReference type="ARBA" id="ARBA00030544"/>
    </source>
</evidence>
<dbReference type="EMBL" id="JAWDKA010000006">
    <property type="protein sequence ID" value="MDV0442109.1"/>
    <property type="molecule type" value="Genomic_DNA"/>
</dbReference>
<dbReference type="InterPro" id="IPR036390">
    <property type="entry name" value="WH_DNA-bd_sf"/>
</dbReference>
<feature type="domain" description="Riboflavin kinase" evidence="18">
    <location>
        <begin position="101"/>
        <end position="221"/>
    </location>
</feature>
<dbReference type="GO" id="GO:0000287">
    <property type="term" value="F:magnesium ion binding"/>
    <property type="evidence" value="ECO:0007669"/>
    <property type="project" value="UniProtKB-UniRule"/>
</dbReference>
<evidence type="ECO:0000256" key="8">
    <source>
        <dbReference type="ARBA" id="ARBA00022679"/>
    </source>
</evidence>
<dbReference type="PANTHER" id="PTHR40706">
    <property type="entry name" value="RIBOFLAVIN KINASE"/>
    <property type="match status" value="1"/>
</dbReference>
<evidence type="ECO:0000256" key="16">
    <source>
        <dbReference type="ARBA" id="ARBA00047857"/>
    </source>
</evidence>
<dbReference type="GO" id="GO:0009231">
    <property type="term" value="P:riboflavin biosynthetic process"/>
    <property type="evidence" value="ECO:0007669"/>
    <property type="project" value="InterPro"/>
</dbReference>
<evidence type="ECO:0000256" key="11">
    <source>
        <dbReference type="ARBA" id="ARBA00022777"/>
    </source>
</evidence>
<evidence type="ECO:0000256" key="6">
    <source>
        <dbReference type="ARBA" id="ARBA00022630"/>
    </source>
</evidence>
<keyword evidence="10 17" id="KW-0547">Nucleotide-binding</keyword>
<dbReference type="InterPro" id="IPR023602">
    <property type="entry name" value="Riboflavin_kinase_CTP-dep"/>
</dbReference>
<dbReference type="Proteomes" id="UP001273136">
    <property type="component" value="Unassembled WGS sequence"/>
</dbReference>
<gene>
    <name evidence="17" type="primary">ribK</name>
    <name evidence="19" type="ORF">McpAg1_13340</name>
</gene>
<comment type="pathway">
    <text evidence="2 17">Cofactor biosynthesis; FMN biosynthesis; FMN from riboflavin (CTP route): step 1/1.</text>
</comment>
<comment type="catalytic activity">
    <reaction evidence="16 17">
        <text>riboflavin + CTP = CDP + FMN + H(+)</text>
        <dbReference type="Rhea" id="RHEA:25021"/>
        <dbReference type="ChEBI" id="CHEBI:15378"/>
        <dbReference type="ChEBI" id="CHEBI:37563"/>
        <dbReference type="ChEBI" id="CHEBI:57986"/>
        <dbReference type="ChEBI" id="CHEBI:58069"/>
        <dbReference type="ChEBI" id="CHEBI:58210"/>
        <dbReference type="EC" id="2.7.1.161"/>
    </reaction>
</comment>
<name>A0AAE4MD96_9EURY</name>
<keyword evidence="11 17" id="KW-0418">Kinase</keyword>
<dbReference type="RefSeq" id="WP_338094513.1">
    <property type="nucleotide sequence ID" value="NZ_JAWDKA010000006.1"/>
</dbReference>
<dbReference type="PANTHER" id="PTHR40706:SF1">
    <property type="entry name" value="RIBOFLAVIN KINASE"/>
    <property type="match status" value="1"/>
</dbReference>
<evidence type="ECO:0000256" key="17">
    <source>
        <dbReference type="HAMAP-Rule" id="MF_01285"/>
    </source>
</evidence>
<dbReference type="Gene3D" id="1.10.10.10">
    <property type="entry name" value="Winged helix-like DNA-binding domain superfamily/Winged helix DNA-binding domain"/>
    <property type="match status" value="1"/>
</dbReference>
<dbReference type="AlphaFoldDB" id="A0AAE4MD96"/>
<dbReference type="Pfam" id="PF01982">
    <property type="entry name" value="CTP-dep_RFKase"/>
    <property type="match status" value="1"/>
</dbReference>
<feature type="binding site" evidence="17">
    <location>
        <begin position="203"/>
        <end position="206"/>
    </location>
    <ligand>
        <name>CDP</name>
        <dbReference type="ChEBI" id="CHEBI:58069"/>
    </ligand>
</feature>
<comment type="similarity">
    <text evidence="3 17">Belongs to the archaeal riboflavin kinase family.</text>
</comment>
<comment type="function">
    <text evidence="1 17">Catalyzes the CTP-dependent phosphorylation of riboflavin (vitamin B2) to form flavin mononucleotide (FMN).</text>
</comment>
<evidence type="ECO:0000313" key="19">
    <source>
        <dbReference type="EMBL" id="MDV0442109.1"/>
    </source>
</evidence>
<keyword evidence="7 17" id="KW-0288">FMN</keyword>
<dbReference type="InterPro" id="IPR036388">
    <property type="entry name" value="WH-like_DNA-bd_sf"/>
</dbReference>
<evidence type="ECO:0000256" key="13">
    <source>
        <dbReference type="ARBA" id="ARBA00029789"/>
    </source>
</evidence>
<comment type="cofactor">
    <cofactor evidence="17">
        <name>Mg(2+)</name>
        <dbReference type="ChEBI" id="CHEBI:18420"/>
    </cofactor>
    <text evidence="17">Binds 1 Mg(2+) ion per subunit.</text>
</comment>
<proteinExistence type="inferred from homology"/>
<evidence type="ECO:0000256" key="9">
    <source>
        <dbReference type="ARBA" id="ARBA00022723"/>
    </source>
</evidence>
<evidence type="ECO:0000256" key="1">
    <source>
        <dbReference type="ARBA" id="ARBA00003072"/>
    </source>
</evidence>
<evidence type="ECO:0000256" key="7">
    <source>
        <dbReference type="ARBA" id="ARBA00022643"/>
    </source>
</evidence>
<feature type="binding site" evidence="17">
    <location>
        <begin position="104"/>
        <end position="109"/>
    </location>
    <ligand>
        <name>CDP</name>
        <dbReference type="ChEBI" id="CHEBI:58069"/>
    </ligand>
</feature>
<evidence type="ECO:0000313" key="20">
    <source>
        <dbReference type="Proteomes" id="UP001273136"/>
    </source>
</evidence>
<reference evidence="19" key="1">
    <citation type="submission" date="2023-06" db="EMBL/GenBank/DDBJ databases">
        <title>Genome sequence of Methancorpusculaceae sp. Ag1.</title>
        <authorList>
            <person name="Protasov E."/>
            <person name="Platt K."/>
            <person name="Poehlein A."/>
            <person name="Daniel R."/>
            <person name="Brune A."/>
        </authorList>
    </citation>
    <scope>NUCLEOTIDE SEQUENCE</scope>
    <source>
        <strain evidence="19">Ag1</strain>
    </source>
</reference>
<feature type="binding site" evidence="17">
    <location>
        <position position="190"/>
    </location>
    <ligand>
        <name>FMN</name>
        <dbReference type="ChEBI" id="CHEBI:58210"/>
    </ligand>
</feature>
<feature type="binding site" evidence="17">
    <location>
        <position position="198"/>
    </location>
    <ligand>
        <name>FMN</name>
        <dbReference type="ChEBI" id="CHEBI:58210"/>
    </ligand>
</feature>
<dbReference type="GO" id="GO:0008531">
    <property type="term" value="F:riboflavin kinase activity"/>
    <property type="evidence" value="ECO:0007669"/>
    <property type="project" value="InterPro"/>
</dbReference>
<feature type="binding site" evidence="17">
    <location>
        <position position="133"/>
    </location>
    <ligand>
        <name>Mg(2+)</name>
        <dbReference type="ChEBI" id="CHEBI:18420"/>
    </ligand>
</feature>
<feature type="binding site" evidence="17">
    <location>
        <position position="135"/>
    </location>
    <ligand>
        <name>Mg(2+)</name>
        <dbReference type="ChEBI" id="CHEBI:18420"/>
    </ligand>
</feature>
<keyword evidence="9 17" id="KW-0479">Metal-binding</keyword>
<organism evidence="19 20">
    <name type="scientific">Methanorbis furvi</name>
    <dbReference type="NCBI Taxonomy" id="3028299"/>
    <lineage>
        <taxon>Archaea</taxon>
        <taxon>Methanobacteriati</taxon>
        <taxon>Methanobacteriota</taxon>
        <taxon>Stenosarchaea group</taxon>
        <taxon>Methanomicrobia</taxon>
        <taxon>Methanomicrobiales</taxon>
        <taxon>Methanocorpusculaceae</taxon>
        <taxon>Methanorbis</taxon>
    </lineage>
</organism>
<keyword evidence="6 17" id="KW-0285">Flavoprotein</keyword>
<dbReference type="GO" id="GO:0009398">
    <property type="term" value="P:FMN biosynthetic process"/>
    <property type="evidence" value="ECO:0007669"/>
    <property type="project" value="UniProtKB-UniRule"/>
</dbReference>
<evidence type="ECO:0000256" key="12">
    <source>
        <dbReference type="ARBA" id="ARBA00022842"/>
    </source>
</evidence>
<protein>
    <recommendedName>
        <fullName evidence="5 17">Riboflavin kinase</fullName>
        <shortName evidence="17">RFK</shortName>
        <ecNumber evidence="4 17">2.7.1.161</ecNumber>
    </recommendedName>
    <alternativeName>
        <fullName evidence="14 17">CTP-dependent riboflavin kinase</fullName>
    </alternativeName>
    <alternativeName>
        <fullName evidence="15 17">CTP:riboflavin 5'-phosphotransferase</fullName>
    </alternativeName>
    <alternativeName>
        <fullName evidence="13 17">Flavokinase</fullName>
    </alternativeName>
</protein>
<dbReference type="InterPro" id="IPR039063">
    <property type="entry name" value="RibK_CTP-dep"/>
</dbReference>
<evidence type="ECO:0000256" key="10">
    <source>
        <dbReference type="ARBA" id="ARBA00022741"/>
    </source>
</evidence>
<evidence type="ECO:0000256" key="3">
    <source>
        <dbReference type="ARBA" id="ARBA00006428"/>
    </source>
</evidence>
<keyword evidence="8 17" id="KW-0808">Transferase</keyword>
<evidence type="ECO:0000256" key="2">
    <source>
        <dbReference type="ARBA" id="ARBA00005219"/>
    </source>
</evidence>
<dbReference type="SUPFAM" id="SSF46785">
    <property type="entry name" value="Winged helix' DNA-binding domain"/>
    <property type="match status" value="1"/>
</dbReference>
<evidence type="ECO:0000256" key="15">
    <source>
        <dbReference type="ARBA" id="ARBA00033116"/>
    </source>
</evidence>
<comment type="caution">
    <text evidence="19">The sequence shown here is derived from an EMBL/GenBank/DDBJ whole genome shotgun (WGS) entry which is preliminary data.</text>
</comment>
<dbReference type="EC" id="2.7.1.161" evidence="4 17"/>
<dbReference type="InterPro" id="IPR023465">
    <property type="entry name" value="Riboflavin_kinase_dom_sf"/>
</dbReference>
<keyword evidence="12 17" id="KW-0460">Magnesium</keyword>
<keyword evidence="20" id="KW-1185">Reference proteome</keyword>
<dbReference type="GO" id="GO:0000166">
    <property type="term" value="F:nucleotide binding"/>
    <property type="evidence" value="ECO:0007669"/>
    <property type="project" value="UniProtKB-UniRule"/>
</dbReference>
<dbReference type="InterPro" id="IPR023470">
    <property type="entry name" value="Riboflavin_kinase_archaeal"/>
</dbReference>
<evidence type="ECO:0000256" key="4">
    <source>
        <dbReference type="ARBA" id="ARBA00011987"/>
    </source>
</evidence>
<sequence length="224" mass="24750">MDTVDAEDTLCLKRIAAMGGCKGPVRLSTQSLGDQLGISQQTASRRLRALETAHLISRTTEPSGQFVLVTKSGEDLLRREFSEYCKIFDRIGGHYVLTGSVISGVGEGRYYMSIPHYQEKFSELCGFAPYPGTLNLKLNPQSVLVRKRIDTLEWTSVPGFSDEHRTFGEARCIPCRIENVPCAIVVPGRTHYPEDIIEVISGVPLRATLGLEDGKEVVVEIGYD</sequence>
<accession>A0AAE4MD96</accession>
<dbReference type="Gene3D" id="2.40.30.30">
    <property type="entry name" value="Riboflavin kinase-like"/>
    <property type="match status" value="1"/>
</dbReference>
<evidence type="ECO:0000259" key="18">
    <source>
        <dbReference type="Pfam" id="PF01982"/>
    </source>
</evidence>
<evidence type="ECO:0000256" key="5">
    <source>
        <dbReference type="ARBA" id="ARBA00017394"/>
    </source>
</evidence>
<dbReference type="SUPFAM" id="SSF82114">
    <property type="entry name" value="Riboflavin kinase-like"/>
    <property type="match status" value="1"/>
</dbReference>
<dbReference type="HAMAP" id="MF_01285">
    <property type="entry name" value="Riboflavin_kinase"/>
    <property type="match status" value="1"/>
</dbReference>
<comment type="caution">
    <text evidence="17">Lacks conserved residue(s) required for the propagation of feature annotation.</text>
</comment>